<evidence type="ECO:0000256" key="3">
    <source>
        <dbReference type="ARBA" id="ARBA00012528"/>
    </source>
</evidence>
<dbReference type="EMBL" id="AJYW02000292">
    <property type="protein sequence ID" value="OEE71374.1"/>
    <property type="molecule type" value="Genomic_DNA"/>
</dbReference>
<dbReference type="CDD" id="cd12107">
    <property type="entry name" value="Hemerythrin"/>
    <property type="match status" value="1"/>
</dbReference>
<dbReference type="Gene3D" id="3.30.70.270">
    <property type="match status" value="1"/>
</dbReference>
<dbReference type="PANTHER" id="PTHR45138">
    <property type="entry name" value="REGULATORY COMPONENTS OF SENSORY TRANSDUCTION SYSTEM"/>
    <property type="match status" value="1"/>
</dbReference>
<dbReference type="InterPro" id="IPR050469">
    <property type="entry name" value="Diguanylate_Cyclase"/>
</dbReference>
<comment type="cofactor">
    <cofactor evidence="1">
        <name>Mg(2+)</name>
        <dbReference type="ChEBI" id="CHEBI:18420"/>
    </cofactor>
</comment>
<dbReference type="GO" id="GO:0052621">
    <property type="term" value="F:diguanylate cyclase activity"/>
    <property type="evidence" value="ECO:0007669"/>
    <property type="project" value="UniProtKB-EC"/>
</dbReference>
<sequence>MKSFQWDKNFETGLDDVDEQHQYLVEIINKYGSLLSENTLSFSDINVALFELSRYAEFHFREEEAMMRDTNIYPAHLEYHIEMHRSFMSEVMGMQAFITEDDPKSAELLLDFLIHWLAYHILGIDQNMARQVKAIESGVSPEEAYKQGEKEVDSSTEPLLNALNGLFEQVSVRNKQLLKLNQSLEDMVEKRTQQLLLANRELEQLSLTDVLTKLPNRRHAMKQLNSYWNESTELGLPLVCIMIDADHFKHVNDNYGHDAGDDVLIELSQALKDAFRSDDFVCRLGGDEFFVICPQTNLAGGLHIAELTRLEVEKLNIPVGDGRWKGSISIGVAQRTEKMVTYNDLIKAADEAVYLAKQAGKNCVKSNEPTES</sequence>
<keyword evidence="4" id="KW-0479">Metal-binding</keyword>
<dbReference type="Gene3D" id="1.20.120.50">
    <property type="entry name" value="Hemerythrin-like"/>
    <property type="match status" value="1"/>
</dbReference>
<dbReference type="PROSITE" id="PS50887">
    <property type="entry name" value="GGDEF"/>
    <property type="match status" value="1"/>
</dbReference>
<dbReference type="AlphaFoldDB" id="A0A1E5CN67"/>
<dbReference type="InterPro" id="IPR043128">
    <property type="entry name" value="Rev_trsase/Diguanyl_cyclase"/>
</dbReference>
<comment type="similarity">
    <text evidence="2">Belongs to the hemerythrin family.</text>
</comment>
<evidence type="ECO:0000256" key="5">
    <source>
        <dbReference type="ARBA" id="ARBA00023004"/>
    </source>
</evidence>
<evidence type="ECO:0000256" key="2">
    <source>
        <dbReference type="ARBA" id="ARBA00010587"/>
    </source>
</evidence>
<dbReference type="InterPro" id="IPR029787">
    <property type="entry name" value="Nucleotide_cyclase"/>
</dbReference>
<evidence type="ECO:0000259" key="7">
    <source>
        <dbReference type="PROSITE" id="PS50887"/>
    </source>
</evidence>
<dbReference type="GO" id="GO:0046872">
    <property type="term" value="F:metal ion binding"/>
    <property type="evidence" value="ECO:0007669"/>
    <property type="project" value="UniProtKB-KW"/>
</dbReference>
<dbReference type="SUPFAM" id="SSF47188">
    <property type="entry name" value="Hemerythrin-like"/>
    <property type="match status" value="1"/>
</dbReference>
<feature type="domain" description="GGDEF" evidence="7">
    <location>
        <begin position="236"/>
        <end position="369"/>
    </location>
</feature>
<dbReference type="SMART" id="SM00267">
    <property type="entry name" value="GGDEF"/>
    <property type="match status" value="1"/>
</dbReference>
<organism evidence="8 9">
    <name type="scientific">Vibrio genomosp. F6 str. FF-238</name>
    <dbReference type="NCBI Taxonomy" id="1191298"/>
    <lineage>
        <taxon>Bacteria</taxon>
        <taxon>Pseudomonadati</taxon>
        <taxon>Pseudomonadota</taxon>
        <taxon>Gammaproteobacteria</taxon>
        <taxon>Vibrionales</taxon>
        <taxon>Vibrionaceae</taxon>
        <taxon>Vibrio</taxon>
    </lineage>
</organism>
<comment type="caution">
    <text evidence="8">The sequence shown here is derived from an EMBL/GenBank/DDBJ whole genome shotgun (WGS) entry which is preliminary data.</text>
</comment>
<evidence type="ECO:0000256" key="6">
    <source>
        <dbReference type="ARBA" id="ARBA00034247"/>
    </source>
</evidence>
<evidence type="ECO:0000256" key="4">
    <source>
        <dbReference type="ARBA" id="ARBA00022723"/>
    </source>
</evidence>
<protein>
    <recommendedName>
        <fullName evidence="3">diguanylate cyclase</fullName>
        <ecNumber evidence="3">2.7.7.65</ecNumber>
    </recommendedName>
</protein>
<dbReference type="InterPro" id="IPR012827">
    <property type="entry name" value="Hemerythrin_metal-bd"/>
</dbReference>
<dbReference type="EC" id="2.7.7.65" evidence="3"/>
<gene>
    <name evidence="8" type="ORF">A130_19035</name>
</gene>
<accession>A0A1E5CN67</accession>
<dbReference type="NCBIfam" id="TIGR02481">
    <property type="entry name" value="hemeryth_dom"/>
    <property type="match status" value="1"/>
</dbReference>
<dbReference type="RefSeq" id="WP_017054800.1">
    <property type="nucleotide sequence ID" value="NZ_AJYW02000292.1"/>
</dbReference>
<proteinExistence type="inferred from homology"/>
<dbReference type="Pfam" id="PF01814">
    <property type="entry name" value="Hemerythrin"/>
    <property type="match status" value="1"/>
</dbReference>
<dbReference type="GO" id="GO:0043709">
    <property type="term" value="P:cell adhesion involved in single-species biofilm formation"/>
    <property type="evidence" value="ECO:0007669"/>
    <property type="project" value="TreeGrafter"/>
</dbReference>
<dbReference type="CDD" id="cd01949">
    <property type="entry name" value="GGDEF"/>
    <property type="match status" value="1"/>
</dbReference>
<dbReference type="InterPro" id="IPR012312">
    <property type="entry name" value="Hemerythrin-like"/>
</dbReference>
<dbReference type="InterPro" id="IPR000160">
    <property type="entry name" value="GGDEF_dom"/>
</dbReference>
<dbReference type="Proteomes" id="UP000094165">
    <property type="component" value="Unassembled WGS sequence"/>
</dbReference>
<name>A0A1E5CN67_9VIBR</name>
<evidence type="ECO:0000313" key="9">
    <source>
        <dbReference type="Proteomes" id="UP000094165"/>
    </source>
</evidence>
<dbReference type="GO" id="GO:0005886">
    <property type="term" value="C:plasma membrane"/>
    <property type="evidence" value="ECO:0007669"/>
    <property type="project" value="TreeGrafter"/>
</dbReference>
<evidence type="ECO:0000256" key="1">
    <source>
        <dbReference type="ARBA" id="ARBA00001946"/>
    </source>
</evidence>
<keyword evidence="9" id="KW-1185">Reference proteome</keyword>
<dbReference type="InterPro" id="IPR016131">
    <property type="entry name" value="Haemerythrin_Fe_BS"/>
</dbReference>
<keyword evidence="5" id="KW-0408">Iron</keyword>
<dbReference type="PANTHER" id="PTHR45138:SF9">
    <property type="entry name" value="DIGUANYLATE CYCLASE DGCM-RELATED"/>
    <property type="match status" value="1"/>
</dbReference>
<dbReference type="InterPro" id="IPR035938">
    <property type="entry name" value="Hemerythrin-like_sf"/>
</dbReference>
<dbReference type="GO" id="GO:1902201">
    <property type="term" value="P:negative regulation of bacterial-type flagellum-dependent cell motility"/>
    <property type="evidence" value="ECO:0007669"/>
    <property type="project" value="TreeGrafter"/>
</dbReference>
<dbReference type="Pfam" id="PF00990">
    <property type="entry name" value="GGDEF"/>
    <property type="match status" value="1"/>
</dbReference>
<dbReference type="NCBIfam" id="TIGR00254">
    <property type="entry name" value="GGDEF"/>
    <property type="match status" value="1"/>
</dbReference>
<dbReference type="PROSITE" id="PS00550">
    <property type="entry name" value="HEMERYTHRINS"/>
    <property type="match status" value="1"/>
</dbReference>
<comment type="catalytic activity">
    <reaction evidence="6">
        <text>2 GTP = 3',3'-c-di-GMP + 2 diphosphate</text>
        <dbReference type="Rhea" id="RHEA:24898"/>
        <dbReference type="ChEBI" id="CHEBI:33019"/>
        <dbReference type="ChEBI" id="CHEBI:37565"/>
        <dbReference type="ChEBI" id="CHEBI:58805"/>
        <dbReference type="EC" id="2.7.7.65"/>
    </reaction>
</comment>
<evidence type="ECO:0000313" key="8">
    <source>
        <dbReference type="EMBL" id="OEE71374.1"/>
    </source>
</evidence>
<dbReference type="FunFam" id="3.30.70.270:FF:000001">
    <property type="entry name" value="Diguanylate cyclase domain protein"/>
    <property type="match status" value="1"/>
</dbReference>
<dbReference type="SUPFAM" id="SSF55073">
    <property type="entry name" value="Nucleotide cyclase"/>
    <property type="match status" value="1"/>
</dbReference>
<reference evidence="8 9" key="1">
    <citation type="journal article" date="2012" name="Science">
        <title>Ecological populations of bacteria act as socially cohesive units of antibiotic production and resistance.</title>
        <authorList>
            <person name="Cordero O.X."/>
            <person name="Wildschutte H."/>
            <person name="Kirkup B."/>
            <person name="Proehl S."/>
            <person name="Ngo L."/>
            <person name="Hussain F."/>
            <person name="Le Roux F."/>
            <person name="Mincer T."/>
            <person name="Polz M.F."/>
        </authorList>
    </citation>
    <scope>NUCLEOTIDE SEQUENCE [LARGE SCALE GENOMIC DNA]</scope>
    <source>
        <strain evidence="8 9">FF-238</strain>
    </source>
</reference>